<dbReference type="RefSeq" id="XP_001801834.1">
    <property type="nucleotide sequence ID" value="XM_001801782.1"/>
</dbReference>
<dbReference type="KEGG" id="pno:SNOG_11594"/>
<reference evidence="2" key="1">
    <citation type="journal article" date="2007" name="Plant Cell">
        <title>Dothideomycete-plant interactions illuminated by genome sequencing and EST analysis of the wheat pathogen Stagonospora nodorum.</title>
        <authorList>
            <person name="Hane J.K."/>
            <person name="Lowe R.G."/>
            <person name="Solomon P.S."/>
            <person name="Tan K.C."/>
            <person name="Schoch C.L."/>
            <person name="Spatafora J.W."/>
            <person name="Crous P.W."/>
            <person name="Kodira C."/>
            <person name="Birren B.W."/>
            <person name="Galagan J.E."/>
            <person name="Torriani S.F."/>
            <person name="McDonald B.A."/>
            <person name="Oliver R.P."/>
        </authorList>
    </citation>
    <scope>NUCLEOTIDE SEQUENCE [LARGE SCALE GENOMIC DNA]</scope>
    <source>
        <strain evidence="2">SN15 / ATCC MYA-4574 / FGSC 10173</strain>
    </source>
</reference>
<dbReference type="InParanoid" id="Q0U9H0"/>
<organism evidence="1 2">
    <name type="scientific">Phaeosphaeria nodorum (strain SN15 / ATCC MYA-4574 / FGSC 10173)</name>
    <name type="common">Glume blotch fungus</name>
    <name type="synonym">Parastagonospora nodorum</name>
    <dbReference type="NCBI Taxonomy" id="321614"/>
    <lineage>
        <taxon>Eukaryota</taxon>
        <taxon>Fungi</taxon>
        <taxon>Dikarya</taxon>
        <taxon>Ascomycota</taxon>
        <taxon>Pezizomycotina</taxon>
        <taxon>Dothideomycetes</taxon>
        <taxon>Pleosporomycetidae</taxon>
        <taxon>Pleosporales</taxon>
        <taxon>Pleosporineae</taxon>
        <taxon>Phaeosphaeriaceae</taxon>
        <taxon>Parastagonospora</taxon>
    </lineage>
</organism>
<proteinExistence type="predicted"/>
<gene>
    <name evidence="1" type="ORF">SNOG_11594</name>
</gene>
<dbReference type="EMBL" id="CH445343">
    <property type="protein sequence ID" value="EAT81302.1"/>
    <property type="molecule type" value="Genomic_DNA"/>
</dbReference>
<dbReference type="GeneID" id="5978742"/>
<dbReference type="Proteomes" id="UP000001055">
    <property type="component" value="Unassembled WGS sequence"/>
</dbReference>
<evidence type="ECO:0000313" key="1">
    <source>
        <dbReference type="EMBL" id="EAT81302.1"/>
    </source>
</evidence>
<dbReference type="AlphaFoldDB" id="Q0U9H0"/>
<sequence length="40" mass="4322">MAGETLAKGTGSEAVKKTQFRFVQWEEICGCSLGQIASMQ</sequence>
<name>Q0U9H0_PHANO</name>
<accession>Q0U9H0</accession>
<evidence type="ECO:0000313" key="2">
    <source>
        <dbReference type="Proteomes" id="UP000001055"/>
    </source>
</evidence>
<protein>
    <submittedName>
        <fullName evidence="1">Uncharacterized protein</fullName>
    </submittedName>
</protein>